<protein>
    <submittedName>
        <fullName evidence="1">Uncharacterized protein</fullName>
    </submittedName>
</protein>
<evidence type="ECO:0000313" key="1">
    <source>
        <dbReference type="EMBL" id="KAJ9125418.1"/>
    </source>
</evidence>
<organism evidence="1 2">
    <name type="scientific">Naganishia vaughanmartiniae</name>
    <dbReference type="NCBI Taxonomy" id="1424756"/>
    <lineage>
        <taxon>Eukaryota</taxon>
        <taxon>Fungi</taxon>
        <taxon>Dikarya</taxon>
        <taxon>Basidiomycota</taxon>
        <taxon>Agaricomycotina</taxon>
        <taxon>Tremellomycetes</taxon>
        <taxon>Filobasidiales</taxon>
        <taxon>Filobasidiaceae</taxon>
        <taxon>Naganishia</taxon>
    </lineage>
</organism>
<dbReference type="Proteomes" id="UP001243375">
    <property type="component" value="Unassembled WGS sequence"/>
</dbReference>
<gene>
    <name evidence="1" type="ORF">QFC22_000378</name>
</gene>
<keyword evidence="2" id="KW-1185">Reference proteome</keyword>
<dbReference type="EMBL" id="JASBWU010000001">
    <property type="protein sequence ID" value="KAJ9125418.1"/>
    <property type="molecule type" value="Genomic_DNA"/>
</dbReference>
<accession>A0ACC2XP55</accession>
<sequence length="1529" mass="164853">MQSHQRSLSLDRDDDSCADEELLRELEAEYGIEGDFTFRAVAVGLLVGVLLAFTNLYFGLQTGWISMMSLQSALLGYALFQLPRPGFLSRIPFLTPSDRPFTPQENVVLQTTAVATGTLPLAAGLVGIIPALEQLEFNIDGVHPLKLGYWQLIGWSFGICFFGVFLAVPLRRQVIVKEKLVFPSGTATAQLIALLHRIPPPRITEIDTTRGAISASSGYQAVPRRSSGDATYSASVERMESVGDDQEEELVKIARQPASIYEDPVTQEEMGKLGWWVLGWSFAASSAITFASFLFPVIFAMPVFDIIGAMFGTSLAATWAWWFSPSLSYVGQGIIMGFPTTVSMNLGMITGWAILSPLAKHKGWAPGPVSSSTDGSRGWILWISLAIMISESVISLLPIVLSYSSNVLKQFQQFRHHEVDSDDVETESPDRLVPMSWVGIGLAVSSALGIMLVWVIFGHEGIRPWATALGLVLASILSVLGVRALGQTDLNPVSGIGKISQLVFAVLQPGNVVANIIAGGVAEAGAQQAGDLMQDLKTGALLKASPRSQFYGQMIGSFASVFVSVGAYKLYTSIYEIPGPEFRVPTAAIWLNLARLLNTGHLPPYTAVFMTAFGSVFALLSFIKYMTPLLTARPPRWIHYIPVATLARVYEFRVHPAHCRSTINNSNILSYTPNTLPTGRLQASIFSAMYRQVRLVNSSRLSAQARLSIRRYAVDSSSPSARGPIAPGIPPIPPTAVNAKPVATVVVPKNAAGPAKPDIILPVDATVKPIPVVVKPVPVVVKTGGAPPPPPPPPPPQAPKPPSKFFRKLFLYLTLGTLVFYPTSAYLSLQSDKYRDFFTSTFPLADKLIEYADDNDWDQYGLSTLTGGSGATPERRPATAVVNSTKDIIAAAQDKAKEVRATAAQKAEALAAQASKKLDEVKHAAASTASDLKTETKREAAALEKAAESTTDKAKSEARRTVDQLKAVATDAAHTIKEKAAQAASEVKSIHFSDGVTELVDRAEHALGRAEAKAENVLHRAEDKAQAALHTAENKLQNAENKAENAVHDIKAASQAPVPASVQAQMVDTQPKRDVVADDNGQPKKKAYSGPALPIGFEPPPGYYVPKATEPTIDSGKKELAADPLQTGLPEPKPVLPLLAPKVHEFTSAADEPIISQLASTIDSLAESLSATSSAAGSTSSTDAASPVAILTRAQDDLSSLSTRLQALKDEEKTKLEQTAESKRQEFEAQLKQKEAEWTNKEGELLEGWKEEREKLVDGWRKVLDRELEGQRVGIEQRLREEVIAQGIELQRRWLRSIKAQVESERGGRLAKLDNLTTSFKQLEKITLDNSSQLDANVSLHTLWSALRAVQAKADRGGVAFDDELRVLKTAAAAQAGASADSVARSVIESMIESIESSGAAQQGIKSFPSLAAWFSTTLAPKIQSVSLVPAEHQAGVLSHIASAGLSKLLFRRKAGWVEGDDVSAVLARAEYLLSEKDLDGAARQVNQLKGWAGKLAGDWLREARKRLEVEQALGVIATEATLSSLLLV</sequence>
<reference evidence="1" key="1">
    <citation type="submission" date="2023-04" db="EMBL/GenBank/DDBJ databases">
        <title>Draft Genome sequencing of Naganishia species isolated from polar environments using Oxford Nanopore Technology.</title>
        <authorList>
            <person name="Leo P."/>
            <person name="Venkateswaran K."/>
        </authorList>
    </citation>
    <scope>NUCLEOTIDE SEQUENCE</scope>
    <source>
        <strain evidence="1">MNA-CCFEE 5425</strain>
    </source>
</reference>
<evidence type="ECO:0000313" key="2">
    <source>
        <dbReference type="Proteomes" id="UP001243375"/>
    </source>
</evidence>
<name>A0ACC2XP55_9TREE</name>
<comment type="caution">
    <text evidence="1">The sequence shown here is derived from an EMBL/GenBank/DDBJ whole genome shotgun (WGS) entry which is preliminary data.</text>
</comment>
<proteinExistence type="predicted"/>